<feature type="compositionally biased region" description="Basic residues" evidence="1">
    <location>
        <begin position="56"/>
        <end position="65"/>
    </location>
</feature>
<protein>
    <recommendedName>
        <fullName evidence="4">Signal peptide-containing protein</fullName>
    </recommendedName>
</protein>
<feature type="region of interest" description="Disordered" evidence="1">
    <location>
        <begin position="299"/>
        <end position="364"/>
    </location>
</feature>
<dbReference type="EMBL" id="KT989597">
    <property type="protein sequence ID" value="AMY16426.1"/>
    <property type="molecule type" value="mRNA"/>
</dbReference>
<evidence type="ECO:0008006" key="4">
    <source>
        <dbReference type="Google" id="ProtNLM"/>
    </source>
</evidence>
<evidence type="ECO:0000256" key="1">
    <source>
        <dbReference type="SAM" id="MobiDB-lite"/>
    </source>
</evidence>
<feature type="chain" id="PRO_5007857447" description="Signal peptide-containing protein" evidence="2">
    <location>
        <begin position="24"/>
        <end position="364"/>
    </location>
</feature>
<proteinExistence type="evidence at transcript level"/>
<reference evidence="3" key="1">
    <citation type="submission" date="2015-11" db="EMBL/GenBank/DDBJ databases">
        <title>Identification of CD8 cytotoxic T cell antigens of Theileria lestoquardi.</title>
        <authorList>
            <person name="Goh S."/>
            <person name="Ngugi D."/>
            <person name="Lizundia R."/>
            <person name="Hostettler I."/>
            <person name="Woods K."/>
            <person name="Ballingall K."/>
            <person name="MacHugh N."/>
            <person name="Morrison I."/>
            <person name="Weir W."/>
            <person name="Shiels B."/>
            <person name="Dobbelaere D.A.E."/>
            <person name="Werling D."/>
            <person name="McKeever D."/>
        </authorList>
    </citation>
    <scope>NUCLEOTIDE SEQUENCE</scope>
    <source>
        <strain evidence="3">THS1</strain>
    </source>
</reference>
<feature type="compositionally biased region" description="Basic residues" evidence="1">
    <location>
        <begin position="130"/>
        <end position="147"/>
    </location>
</feature>
<feature type="compositionally biased region" description="Basic and acidic residues" evidence="1">
    <location>
        <begin position="148"/>
        <end position="168"/>
    </location>
</feature>
<keyword evidence="2" id="KW-0732">Signal</keyword>
<feature type="compositionally biased region" description="Acidic residues" evidence="1">
    <location>
        <begin position="312"/>
        <end position="321"/>
    </location>
</feature>
<feature type="region of interest" description="Disordered" evidence="1">
    <location>
        <begin position="25"/>
        <end position="109"/>
    </location>
</feature>
<organism evidence="3">
    <name type="scientific">Theileria lestoquardi</name>
    <dbReference type="NCBI Taxonomy" id="77054"/>
    <lineage>
        <taxon>Eukaryota</taxon>
        <taxon>Sar</taxon>
        <taxon>Alveolata</taxon>
        <taxon>Apicomplexa</taxon>
        <taxon>Aconoidasida</taxon>
        <taxon>Piroplasmida</taxon>
        <taxon>Theileriidae</taxon>
        <taxon>Theileria</taxon>
    </lineage>
</organism>
<feature type="compositionally biased region" description="Low complexity" evidence="1">
    <location>
        <begin position="299"/>
        <end position="311"/>
    </location>
</feature>
<feature type="compositionally biased region" description="Basic and acidic residues" evidence="1">
    <location>
        <begin position="66"/>
        <end position="76"/>
    </location>
</feature>
<feature type="compositionally biased region" description="Basic and acidic residues" evidence="1">
    <location>
        <begin position="331"/>
        <end position="343"/>
    </location>
</feature>
<sequence length="364" mass="41796">MKFLSKILLLYVLIIWSYKLVLGSSSDESSSSENEEVTVTHSKKINGKLVTQSTTHKTKTKKRKKYEYIRSQKGEHSGINYGDYSSSSSDDYESSKNDSDSEEETIVTTKRRVGNRIIVTTIKTTTKVTNLKKKKKRSRKMRKVRHLRGTEQEKSHELSKPEKRDKPNHDLNIHIRDIIPVEEGGITTQSQIGVTSEKMSMNSFGLFPITQPEDRSNQLSSSTTPYDDSFYNTIPKTPSAVTFEDICNEKKIDEDEDIEDNLVEDEDIEDNLLEDEDIEDNLVEDEFERDQELDAIINENISESNEIYNQSSDDENEESENESIHVAHSNYKPDEPEVVKVEMESDIESEGNDENDQDEEIDTE</sequence>
<feature type="compositionally biased region" description="Acidic residues" evidence="1">
    <location>
        <begin position="344"/>
        <end position="364"/>
    </location>
</feature>
<dbReference type="AlphaFoldDB" id="A0A165EXX7"/>
<accession>A0A165EXX7</accession>
<feature type="region of interest" description="Disordered" evidence="1">
    <location>
        <begin position="128"/>
        <end position="168"/>
    </location>
</feature>
<evidence type="ECO:0000256" key="2">
    <source>
        <dbReference type="SAM" id="SignalP"/>
    </source>
</evidence>
<evidence type="ECO:0000313" key="3">
    <source>
        <dbReference type="EMBL" id="AMY16426.1"/>
    </source>
</evidence>
<name>A0A165EXX7_THELE</name>
<feature type="signal peptide" evidence="2">
    <location>
        <begin position="1"/>
        <end position="23"/>
    </location>
</feature>